<evidence type="ECO:0000256" key="5">
    <source>
        <dbReference type="ARBA" id="ARBA00022694"/>
    </source>
</evidence>
<comment type="subcellular location">
    <subcellularLocation>
        <location evidence="1">Cytoplasm</location>
    </subcellularLocation>
</comment>
<evidence type="ECO:0000256" key="3">
    <source>
        <dbReference type="ARBA" id="ARBA00019010"/>
    </source>
</evidence>
<dbReference type="EMBL" id="OBEI01000010">
    <property type="protein sequence ID" value="SNZ10290.1"/>
    <property type="molecule type" value="Genomic_DNA"/>
</dbReference>
<evidence type="ECO:0000313" key="12">
    <source>
        <dbReference type="Proteomes" id="UP000219036"/>
    </source>
</evidence>
<dbReference type="GO" id="GO:0005737">
    <property type="term" value="C:cytoplasm"/>
    <property type="evidence" value="ECO:0007669"/>
    <property type="project" value="UniProtKB-SubCell"/>
</dbReference>
<evidence type="ECO:0000256" key="2">
    <source>
        <dbReference type="ARBA" id="ARBA00007599"/>
    </source>
</evidence>
<keyword evidence="6" id="KW-0479">Metal-binding</keyword>
<dbReference type="OrthoDB" id="9815896at2"/>
<reference evidence="12" key="1">
    <citation type="submission" date="2017-09" db="EMBL/GenBank/DDBJ databases">
        <authorList>
            <person name="Varghese N."/>
            <person name="Submissions S."/>
        </authorList>
    </citation>
    <scope>NUCLEOTIDE SEQUENCE [LARGE SCALE GENOMIC DNA]</scope>
    <source>
        <strain evidence="12">DSM 15103</strain>
    </source>
</reference>
<proteinExistence type="inferred from homology"/>
<keyword evidence="4" id="KW-0963">Cytoplasm</keyword>
<dbReference type="NCBIfam" id="TIGR00150">
    <property type="entry name" value="T6A_YjeE"/>
    <property type="match status" value="1"/>
</dbReference>
<keyword evidence="9" id="KW-0460">Magnesium</keyword>
<organism evidence="11 12">
    <name type="scientific">Persephonella hydrogeniphila</name>
    <dbReference type="NCBI Taxonomy" id="198703"/>
    <lineage>
        <taxon>Bacteria</taxon>
        <taxon>Pseudomonadati</taxon>
        <taxon>Aquificota</taxon>
        <taxon>Aquificia</taxon>
        <taxon>Aquificales</taxon>
        <taxon>Hydrogenothermaceae</taxon>
        <taxon>Persephonella</taxon>
    </lineage>
</organism>
<dbReference type="GO" id="GO:0046872">
    <property type="term" value="F:metal ion binding"/>
    <property type="evidence" value="ECO:0007669"/>
    <property type="project" value="UniProtKB-KW"/>
</dbReference>
<protein>
    <recommendedName>
        <fullName evidence="3">tRNA threonylcarbamoyladenosine biosynthesis protein TsaE</fullName>
    </recommendedName>
    <alternativeName>
        <fullName evidence="10">t(6)A37 threonylcarbamoyladenosine biosynthesis protein TsaE</fullName>
    </alternativeName>
</protein>
<dbReference type="SUPFAM" id="SSF52540">
    <property type="entry name" value="P-loop containing nucleoside triphosphate hydrolases"/>
    <property type="match status" value="1"/>
</dbReference>
<dbReference type="Pfam" id="PF02367">
    <property type="entry name" value="TsaE"/>
    <property type="match status" value="1"/>
</dbReference>
<evidence type="ECO:0000256" key="8">
    <source>
        <dbReference type="ARBA" id="ARBA00022840"/>
    </source>
</evidence>
<dbReference type="GO" id="GO:0005524">
    <property type="term" value="F:ATP binding"/>
    <property type="evidence" value="ECO:0007669"/>
    <property type="project" value="UniProtKB-KW"/>
</dbReference>
<evidence type="ECO:0000256" key="1">
    <source>
        <dbReference type="ARBA" id="ARBA00004496"/>
    </source>
</evidence>
<keyword evidence="8" id="KW-0067">ATP-binding</keyword>
<dbReference type="PANTHER" id="PTHR33540:SF2">
    <property type="entry name" value="TRNA THREONYLCARBAMOYLADENOSINE BIOSYNTHESIS PROTEIN TSAE"/>
    <property type="match status" value="1"/>
</dbReference>
<accession>A0A285NLB1</accession>
<gene>
    <name evidence="11" type="ORF">SAMN06265182_1805</name>
</gene>
<comment type="similarity">
    <text evidence="2">Belongs to the TsaE family.</text>
</comment>
<dbReference type="AlphaFoldDB" id="A0A285NLB1"/>
<evidence type="ECO:0000256" key="6">
    <source>
        <dbReference type="ARBA" id="ARBA00022723"/>
    </source>
</evidence>
<dbReference type="PANTHER" id="PTHR33540">
    <property type="entry name" value="TRNA THREONYLCARBAMOYLADENOSINE BIOSYNTHESIS PROTEIN TSAE"/>
    <property type="match status" value="1"/>
</dbReference>
<keyword evidence="12" id="KW-1185">Reference proteome</keyword>
<evidence type="ECO:0000256" key="4">
    <source>
        <dbReference type="ARBA" id="ARBA00022490"/>
    </source>
</evidence>
<name>A0A285NLB1_9AQUI</name>
<dbReference type="RefSeq" id="WP_097000961.1">
    <property type="nucleotide sequence ID" value="NZ_OBEI01000010.1"/>
</dbReference>
<dbReference type="InterPro" id="IPR027417">
    <property type="entry name" value="P-loop_NTPase"/>
</dbReference>
<evidence type="ECO:0000256" key="7">
    <source>
        <dbReference type="ARBA" id="ARBA00022741"/>
    </source>
</evidence>
<dbReference type="GO" id="GO:0002949">
    <property type="term" value="P:tRNA threonylcarbamoyladenosine modification"/>
    <property type="evidence" value="ECO:0007669"/>
    <property type="project" value="InterPro"/>
</dbReference>
<dbReference type="InterPro" id="IPR003442">
    <property type="entry name" value="T6A_TsaE"/>
</dbReference>
<dbReference type="Proteomes" id="UP000219036">
    <property type="component" value="Unassembled WGS sequence"/>
</dbReference>
<evidence type="ECO:0000256" key="9">
    <source>
        <dbReference type="ARBA" id="ARBA00022842"/>
    </source>
</evidence>
<keyword evidence="5" id="KW-0819">tRNA processing</keyword>
<dbReference type="Gene3D" id="3.40.50.300">
    <property type="entry name" value="P-loop containing nucleotide triphosphate hydrolases"/>
    <property type="match status" value="1"/>
</dbReference>
<evidence type="ECO:0000256" key="10">
    <source>
        <dbReference type="ARBA" id="ARBA00032441"/>
    </source>
</evidence>
<sequence>MKTVKKINSLQELKKFVEKLSRCLKGDEIILLKGNLAAGKTTFTKFLVSSIDPEAEDQVNSPTFSVMNEYETSKFPVYHIDLYRVKEFDFSDILGHGLVIIEWAEDNMIDIDSLPVIFIDFEITGENERILRITLRNGDYLKRCLK</sequence>
<keyword evidence="7" id="KW-0547">Nucleotide-binding</keyword>
<evidence type="ECO:0000313" key="11">
    <source>
        <dbReference type="EMBL" id="SNZ10290.1"/>
    </source>
</evidence>